<accession>A0ACC0JDJ0</accession>
<dbReference type="Proteomes" id="UP001064048">
    <property type="component" value="Chromosome 10"/>
</dbReference>
<keyword evidence="2" id="KW-1185">Reference proteome</keyword>
<reference evidence="1 2" key="1">
    <citation type="journal article" date="2022" name="Genome Biol. Evol.">
        <title>The Spruce Budworm Genome: Reconstructing the Evolutionary History of Antifreeze Proteins.</title>
        <authorList>
            <person name="Beliveau C."/>
            <person name="Gagne P."/>
            <person name="Picq S."/>
            <person name="Vernygora O."/>
            <person name="Keeling C.I."/>
            <person name="Pinkney K."/>
            <person name="Doucet D."/>
            <person name="Wen F."/>
            <person name="Johnston J.S."/>
            <person name="Maaroufi H."/>
            <person name="Boyle B."/>
            <person name="Laroche J."/>
            <person name="Dewar K."/>
            <person name="Juretic N."/>
            <person name="Blackburn G."/>
            <person name="Nisole A."/>
            <person name="Brunet B."/>
            <person name="Brandao M."/>
            <person name="Lumley L."/>
            <person name="Duan J."/>
            <person name="Quan G."/>
            <person name="Lucarotti C.J."/>
            <person name="Roe A.D."/>
            <person name="Sperling F.A.H."/>
            <person name="Levesque R.C."/>
            <person name="Cusson M."/>
        </authorList>
    </citation>
    <scope>NUCLEOTIDE SEQUENCE [LARGE SCALE GENOMIC DNA]</scope>
    <source>
        <strain evidence="1">Glfc:IPQL:Cfum</strain>
    </source>
</reference>
<proteinExistence type="predicted"/>
<protein>
    <submittedName>
        <fullName evidence="1">Uncharacterized protein</fullName>
    </submittedName>
</protein>
<evidence type="ECO:0000313" key="2">
    <source>
        <dbReference type="Proteomes" id="UP001064048"/>
    </source>
</evidence>
<dbReference type="EMBL" id="CM046110">
    <property type="protein sequence ID" value="KAI8422162.1"/>
    <property type="molecule type" value="Genomic_DNA"/>
</dbReference>
<sequence length="152" mass="17627">MSLDLVSISRRADSGDIRRLDWAGPPREVNTHQKLFVFNINILIKGAERMKHSKKEQYNVFIQMAGTRIISTRREFSAYLGNHQSRVLRENASVSRACAPISVAREKRDVIYVRARLPRISYSSHRDARVAAHCVMRRLKKWLVFARFSSDN</sequence>
<organism evidence="1 2">
    <name type="scientific">Choristoneura fumiferana</name>
    <name type="common">Spruce budworm moth</name>
    <name type="synonym">Archips fumiferana</name>
    <dbReference type="NCBI Taxonomy" id="7141"/>
    <lineage>
        <taxon>Eukaryota</taxon>
        <taxon>Metazoa</taxon>
        <taxon>Ecdysozoa</taxon>
        <taxon>Arthropoda</taxon>
        <taxon>Hexapoda</taxon>
        <taxon>Insecta</taxon>
        <taxon>Pterygota</taxon>
        <taxon>Neoptera</taxon>
        <taxon>Endopterygota</taxon>
        <taxon>Lepidoptera</taxon>
        <taxon>Glossata</taxon>
        <taxon>Ditrysia</taxon>
        <taxon>Tortricoidea</taxon>
        <taxon>Tortricidae</taxon>
        <taxon>Tortricinae</taxon>
        <taxon>Choristoneura</taxon>
    </lineage>
</organism>
<gene>
    <name evidence="1" type="ORF">MSG28_006073</name>
</gene>
<name>A0ACC0JDJ0_CHOFU</name>
<comment type="caution">
    <text evidence="1">The sequence shown here is derived from an EMBL/GenBank/DDBJ whole genome shotgun (WGS) entry which is preliminary data.</text>
</comment>
<evidence type="ECO:0000313" key="1">
    <source>
        <dbReference type="EMBL" id="KAI8422162.1"/>
    </source>
</evidence>